<dbReference type="InterPro" id="IPR052314">
    <property type="entry name" value="Immune_rcpt_domain"/>
</dbReference>
<dbReference type="InterPro" id="IPR003599">
    <property type="entry name" value="Ig_sub"/>
</dbReference>
<evidence type="ECO:0000256" key="4">
    <source>
        <dbReference type="SAM" id="MobiDB-lite"/>
    </source>
</evidence>
<dbReference type="KEGG" id="dord:105987776"/>
<keyword evidence="3" id="KW-0393">Immunoglobulin domain</keyword>
<dbReference type="Pfam" id="PF07686">
    <property type="entry name" value="V-set"/>
    <property type="match status" value="1"/>
</dbReference>
<feature type="signal peptide" evidence="6">
    <location>
        <begin position="1"/>
        <end position="19"/>
    </location>
</feature>
<organism evidence="8 9">
    <name type="scientific">Dipodomys ordii</name>
    <name type="common">Ord's kangaroo rat</name>
    <dbReference type="NCBI Taxonomy" id="10020"/>
    <lineage>
        <taxon>Eukaryota</taxon>
        <taxon>Metazoa</taxon>
        <taxon>Chordata</taxon>
        <taxon>Craniata</taxon>
        <taxon>Vertebrata</taxon>
        <taxon>Euteleostomi</taxon>
        <taxon>Mammalia</taxon>
        <taxon>Eutheria</taxon>
        <taxon>Euarchontoglires</taxon>
        <taxon>Glires</taxon>
        <taxon>Rodentia</taxon>
        <taxon>Castorimorpha</taxon>
        <taxon>Heteromyidae</taxon>
        <taxon>Dipodomyinae</taxon>
        <taxon>Dipodomys</taxon>
    </lineage>
</organism>
<dbReference type="GO" id="GO:0009986">
    <property type="term" value="C:cell surface"/>
    <property type="evidence" value="ECO:0007669"/>
    <property type="project" value="TreeGrafter"/>
</dbReference>
<dbReference type="CTD" id="340205"/>
<evidence type="ECO:0000313" key="8">
    <source>
        <dbReference type="Proteomes" id="UP000081671"/>
    </source>
</evidence>
<reference evidence="9" key="1">
    <citation type="submission" date="2025-08" db="UniProtKB">
        <authorList>
            <consortium name="RefSeq"/>
        </authorList>
    </citation>
    <scope>IDENTIFICATION</scope>
    <source>
        <tissue evidence="9">Kidney</tissue>
    </source>
</reference>
<evidence type="ECO:0000256" key="5">
    <source>
        <dbReference type="SAM" id="Phobius"/>
    </source>
</evidence>
<evidence type="ECO:0000313" key="9">
    <source>
        <dbReference type="RefSeq" id="XP_012874594.1"/>
    </source>
</evidence>
<name>A0A1S3FEX3_DIPOR</name>
<evidence type="ECO:0000256" key="6">
    <source>
        <dbReference type="SAM" id="SignalP"/>
    </source>
</evidence>
<keyword evidence="8" id="KW-1185">Reference proteome</keyword>
<evidence type="ECO:0000256" key="1">
    <source>
        <dbReference type="ARBA" id="ARBA00022729"/>
    </source>
</evidence>
<accession>A0A1S3FEX3</accession>
<dbReference type="InterPro" id="IPR036179">
    <property type="entry name" value="Ig-like_dom_sf"/>
</dbReference>
<feature type="transmembrane region" description="Helical" evidence="5">
    <location>
        <begin position="174"/>
        <end position="195"/>
    </location>
</feature>
<dbReference type="GO" id="GO:0038023">
    <property type="term" value="F:signaling receptor activity"/>
    <property type="evidence" value="ECO:0007669"/>
    <property type="project" value="TreeGrafter"/>
</dbReference>
<dbReference type="SMART" id="SM00409">
    <property type="entry name" value="IG"/>
    <property type="match status" value="1"/>
</dbReference>
<proteinExistence type="predicted"/>
<dbReference type="PANTHER" id="PTHR16423:SF3">
    <property type="entry name" value="TREM-LIKE TRANSCRIPT 2 PROTEIN"/>
    <property type="match status" value="1"/>
</dbReference>
<feature type="compositionally biased region" description="Pro residues" evidence="4">
    <location>
        <begin position="269"/>
        <end position="279"/>
    </location>
</feature>
<evidence type="ECO:0000256" key="2">
    <source>
        <dbReference type="ARBA" id="ARBA00023157"/>
    </source>
</evidence>
<dbReference type="SUPFAM" id="SSF48726">
    <property type="entry name" value="Immunoglobulin"/>
    <property type="match status" value="1"/>
</dbReference>
<feature type="region of interest" description="Disordered" evidence="4">
    <location>
        <begin position="295"/>
        <end position="321"/>
    </location>
</feature>
<keyword evidence="2" id="KW-1015">Disulfide bond</keyword>
<keyword evidence="5" id="KW-0812">Transmembrane</keyword>
<dbReference type="PANTHER" id="PTHR16423">
    <property type="entry name" value="TREM-LIKE TRANSCRIPT PROTEIN"/>
    <property type="match status" value="1"/>
</dbReference>
<keyword evidence="5" id="KW-1133">Transmembrane helix</keyword>
<dbReference type="InParanoid" id="A0A1S3FEX3"/>
<dbReference type="Proteomes" id="UP000081671">
    <property type="component" value="Unplaced"/>
</dbReference>
<feature type="domain" description="Immunoglobulin" evidence="7">
    <location>
        <begin position="23"/>
        <end position="124"/>
    </location>
</feature>
<feature type="chain" id="PRO_5010222703" evidence="6">
    <location>
        <begin position="20"/>
        <end position="321"/>
    </location>
</feature>
<evidence type="ECO:0000259" key="7">
    <source>
        <dbReference type="SMART" id="SM00409"/>
    </source>
</evidence>
<feature type="region of interest" description="Disordered" evidence="4">
    <location>
        <begin position="252"/>
        <end position="279"/>
    </location>
</feature>
<keyword evidence="1 6" id="KW-0732">Signal</keyword>
<protein>
    <submittedName>
        <fullName evidence="9">Trem-like transcript 1 protein</fullName>
    </submittedName>
</protein>
<sequence length="321" mass="33828">MLPGRLLLLLLSIPGWGWAHSLPEPVQAPVGGSIQVQCHYPLQEVRAPKLWCRFSSTRGCQPLGSSAVDRRAPGSRRTLLTDLGGGLLQVEMQSLREEDAGEYGCVVESASGPLTLHTIALQVLPQGPGLQGEEEGEEEEETHMMGSLAKDPVLDPTSSANPGELGQHERSIPLIWGAVLLLSLLVVAVVLFALVARRKGNRLGVCGRLQNSRISGMDSLSVVNHISDSGPAAGLPSDVPYVRLDSPPSFDNSTYTNLPLDPPVGKSPVSPPSSVPALPPKVLMSSKAVTYATVIFPGGDKDGRASSEPAQDPPASQTPPS</sequence>
<dbReference type="Gene3D" id="2.60.40.10">
    <property type="entry name" value="Immunoglobulins"/>
    <property type="match status" value="1"/>
</dbReference>
<dbReference type="InterPro" id="IPR013783">
    <property type="entry name" value="Ig-like_fold"/>
</dbReference>
<evidence type="ECO:0000256" key="3">
    <source>
        <dbReference type="ARBA" id="ARBA00023319"/>
    </source>
</evidence>
<dbReference type="FunCoup" id="A0A1S3FEX3">
    <property type="interactions" value="79"/>
</dbReference>
<dbReference type="AlphaFoldDB" id="A0A1S3FEX3"/>
<dbReference type="GeneID" id="105987776"/>
<dbReference type="STRING" id="10020.ENSDORP00000002168"/>
<dbReference type="RefSeq" id="XP_012874594.1">
    <property type="nucleotide sequence ID" value="XM_013019140.1"/>
</dbReference>
<dbReference type="InterPro" id="IPR013106">
    <property type="entry name" value="Ig_V-set"/>
</dbReference>
<keyword evidence="5" id="KW-0472">Membrane</keyword>
<dbReference type="OrthoDB" id="9449910at2759"/>
<gene>
    <name evidence="9" type="primary">Treml1</name>
</gene>